<organism evidence="2 3">
    <name type="scientific">Cuscuta europaea</name>
    <name type="common">European dodder</name>
    <dbReference type="NCBI Taxonomy" id="41803"/>
    <lineage>
        <taxon>Eukaryota</taxon>
        <taxon>Viridiplantae</taxon>
        <taxon>Streptophyta</taxon>
        <taxon>Embryophyta</taxon>
        <taxon>Tracheophyta</taxon>
        <taxon>Spermatophyta</taxon>
        <taxon>Magnoliopsida</taxon>
        <taxon>eudicotyledons</taxon>
        <taxon>Gunneridae</taxon>
        <taxon>Pentapetalae</taxon>
        <taxon>asterids</taxon>
        <taxon>lamiids</taxon>
        <taxon>Solanales</taxon>
        <taxon>Convolvulaceae</taxon>
        <taxon>Cuscuteae</taxon>
        <taxon>Cuscuta</taxon>
        <taxon>Cuscuta subgen. Cuscuta</taxon>
    </lineage>
</organism>
<dbReference type="AlphaFoldDB" id="A0A9P1EMV0"/>
<dbReference type="Pfam" id="PF00646">
    <property type="entry name" value="F-box"/>
    <property type="match status" value="1"/>
</dbReference>
<gene>
    <name evidence="2" type="ORF">CEURO_LOCUS21356</name>
</gene>
<evidence type="ECO:0000313" key="2">
    <source>
        <dbReference type="EMBL" id="CAH9116987.1"/>
    </source>
</evidence>
<name>A0A9P1EMV0_CUSEU</name>
<keyword evidence="3" id="KW-1185">Reference proteome</keyword>
<dbReference type="PANTHER" id="PTHR31672">
    <property type="entry name" value="BNACNNG10540D PROTEIN"/>
    <property type="match status" value="1"/>
</dbReference>
<dbReference type="OrthoDB" id="1533516at2759"/>
<dbReference type="Proteomes" id="UP001152484">
    <property type="component" value="Unassembled WGS sequence"/>
</dbReference>
<accession>A0A9P1EMV0</accession>
<dbReference type="InterPro" id="IPR050796">
    <property type="entry name" value="SCF_F-box_component"/>
</dbReference>
<dbReference type="EMBL" id="CAMAPE010000073">
    <property type="protein sequence ID" value="CAH9116987.1"/>
    <property type="molecule type" value="Genomic_DNA"/>
</dbReference>
<protein>
    <recommendedName>
        <fullName evidence="1">F-box domain-containing protein</fullName>
    </recommendedName>
</protein>
<dbReference type="SMART" id="SM00256">
    <property type="entry name" value="FBOX"/>
    <property type="match status" value="1"/>
</dbReference>
<dbReference type="InterPro" id="IPR001810">
    <property type="entry name" value="F-box_dom"/>
</dbReference>
<dbReference type="PANTHER" id="PTHR31672:SF9">
    <property type="entry name" value="F-BOX DOMAIN-CONTAINING PROTEIN"/>
    <property type="match status" value="1"/>
</dbReference>
<sequence>MRETSLDSRVPPAMDELLLAGILLCLPPKSIYRFRVVSKTWNSLISDPFFIERYDSKRRRRHEGGGLLALFQNTIVWPYSSQPDRYDQKSLKILPLDANSKIKNQSPELGQFINSSNGLILCSGARNHREFLVVNPVTGRFVTLPPPPPLPAEDEYALMESPVGLMCEENKAELTAKYIVIRNESSPDEEAFKIRTYSSETGAWAAEPKVIAADTAGLELHLKAFPCPPFVMNGVFHWYTIFKEKLVLYRPAEEHLQLISNPAWFDGMLWNPLCFTTIARTSIEDGDVLWFGFMDPETMRLFMLTKGTEESRGNDNQPRPSRPSIVAGQEWVLMYRISLSSLWNDRLLYPLKWQNPWVRIIFLDAFVPINDNKSKKKKKNTAPFDLILRVQEGDAFLFHLNTKSIQPLVKYEACPTSGAYAVHSLALHPYLEPSSLSTYAL</sequence>
<dbReference type="SUPFAM" id="SSF81383">
    <property type="entry name" value="F-box domain"/>
    <property type="match status" value="1"/>
</dbReference>
<feature type="domain" description="F-box" evidence="1">
    <location>
        <begin position="14"/>
        <end position="53"/>
    </location>
</feature>
<dbReference type="InterPro" id="IPR056592">
    <property type="entry name" value="Beta-prop_At3g26010-like"/>
</dbReference>
<dbReference type="Pfam" id="PF24750">
    <property type="entry name" value="b-prop_At3g26010-like"/>
    <property type="match status" value="1"/>
</dbReference>
<comment type="caution">
    <text evidence="2">The sequence shown here is derived from an EMBL/GenBank/DDBJ whole genome shotgun (WGS) entry which is preliminary data.</text>
</comment>
<evidence type="ECO:0000259" key="1">
    <source>
        <dbReference type="SMART" id="SM00256"/>
    </source>
</evidence>
<reference evidence="2" key="1">
    <citation type="submission" date="2022-07" db="EMBL/GenBank/DDBJ databases">
        <authorList>
            <person name="Macas J."/>
            <person name="Novak P."/>
            <person name="Neumann P."/>
        </authorList>
    </citation>
    <scope>NUCLEOTIDE SEQUENCE</scope>
</reference>
<proteinExistence type="predicted"/>
<dbReference type="InterPro" id="IPR036047">
    <property type="entry name" value="F-box-like_dom_sf"/>
</dbReference>
<evidence type="ECO:0000313" key="3">
    <source>
        <dbReference type="Proteomes" id="UP001152484"/>
    </source>
</evidence>
<dbReference type="Gene3D" id="1.20.1280.50">
    <property type="match status" value="1"/>
</dbReference>